<keyword evidence="2" id="KW-1185">Reference proteome</keyword>
<dbReference type="KEGG" id="vg:65128509"/>
<dbReference type="GeneID" id="65128509"/>
<name>A0A7M1RUF3_9CAUD</name>
<protein>
    <submittedName>
        <fullName evidence="1">Uncharacterized protein</fullName>
    </submittedName>
</protein>
<reference evidence="1 2" key="1">
    <citation type="submission" date="2020-07" db="EMBL/GenBank/DDBJ databases">
        <title>Taxonomic proposal: Crassvirales, a new order of highly abundant and diverse bacterial viruses.</title>
        <authorList>
            <person name="Shkoporov A.N."/>
            <person name="Stockdale S.R."/>
            <person name="Guerin E."/>
            <person name="Ross R.P."/>
            <person name="Hill C."/>
        </authorList>
    </citation>
    <scope>NUCLEOTIDE SEQUENCE [LARGE SCALE GENOMIC DNA]</scope>
</reference>
<evidence type="ECO:0000313" key="2">
    <source>
        <dbReference type="Proteomes" id="UP000593838"/>
    </source>
</evidence>
<dbReference type="EMBL" id="MT774375">
    <property type="protein sequence ID" value="QOR58057.1"/>
    <property type="molecule type" value="Genomic_DNA"/>
</dbReference>
<sequence length="1386" mass="160869">MQCLNIKNKEVAALLKKYTKILGNENAAYYVLSENNGYGLDKAPNGEPSKLFSDLVNHFNGNKKEAIRTKSLIYSAQFRQIRNIVLNNDGEVSIDVLLNNSDKINNPSYVPKKIHETYNKLIQALSRRIKDIQYAKYSDSKKVDELRALEFKLNQLENDQATFEFVDYMASDVISALNEVKALQTKVNENQKYNNPLDITSAELDMIKKGYIGFYGNIATNIQNMLDDESTFDYLNDPQLVEDTKQNLKRTVGDYYELVRNYNNLADIVAKDNFIREATKAGSFTIDHLKKILDEGDVDINLWDQWAGNTQYSNSELVRIILNKIVNTKNNVAEKELEVGKELVEILSHVDKSKLAYMHEKNKDGHKTGFITRDLNYGQHYQDYLEHQKKLAEKLGFGDKDIAEVPGLLNPEQLKKWNKANNDWEAKHTIRKFTPEYYELTNSLSEEARSRRDSINMEINLLLSTTVDKNGDYHREDLSDEDYLKLQELETRRRNLANPYYPDGSVKVGLDKEIAIEMREYNEKLREKLHYTPNMEKFNKALQKAKKNLSPEKFAKWEQRNTVDQIIEEFWDDIKTLSSNANKSDDQILYETARKNMLRLYTREDGKVDVDSMPDQVKSWINTYDELISEESLKTRDKSKKSKVMDIAEWEVNPRFYEELERVEKLGQAEYNAWVSINARYDYEGNLVPASFWKKLVPKKELRSKYMRKVPNRSWSEIDKESPFYDKRFTKYADRGETRIPNPELYDNSANYRKITSDSNLKKLYDKLVDVMELSNSKIQFLKYENKYRLPQIEGGAWTQIRSKDNILKGLAYAIEDTYTVKDDDNAYMLENAKRSDGSLVKLIPTRYIKMLSNPDALTNDIVGSVIAYYKMAENYEQMSEIAPELEVALDFVSRTDFTDKKGGRIQGLESKTYDKLKSVLDQLVYGMEKNALELDVPLPKGKHVTVSVGKLAANLAAYTRIQGIAQNMNVILTGLITNKIQNRLEAISGIYFGNKELAQATKLIIPSYANAIKNIGHSNNKDKVLCYMEYLGVVRENAQTFSKLNQSRFLRALNQHFWYFGHEMSDYVTKGKMALAIGLYYKYDPESGKFLNKNEFLRRFKSKKEGNAKWNTLSVTFYDAFEVKNNKLVIKPEYAKSLDEATINKVRNTAKQVGTRIDTQLTDLDRSKLHATVIGQLLLIFRNFILVNLQTKFLTKRQFNYSTGMWSEAQVPAAVKYVYRHYFNQNKIDQLKELYQNHYDELDDFEKGCLKRVTYEVLFSTVGFMIISSLVRAMADDDKRNWWKQEAAYLTLRASLETRGNILPIEVINLLNTPTAAWSTLQYWGDLITMMLNDPTQEIKKGPYKGMNRFQRSLIKATPLRSIWEAQDPRSKMEYYDNVISIFNF</sequence>
<evidence type="ECO:0000313" key="1">
    <source>
        <dbReference type="EMBL" id="QOR58057.1"/>
    </source>
</evidence>
<dbReference type="RefSeq" id="YP_010110215.1">
    <property type="nucleotide sequence ID" value="NC_055868.1"/>
</dbReference>
<dbReference type="Proteomes" id="UP000593838">
    <property type="component" value="Segment"/>
</dbReference>
<accession>A0A7M1RUF3</accession>
<organism evidence="1 2">
    <name type="scientific">uncultured phage cr50_1</name>
    <dbReference type="NCBI Taxonomy" id="2772059"/>
    <lineage>
        <taxon>Viruses</taxon>
        <taxon>Duplodnaviria</taxon>
        <taxon>Heunggongvirae</taxon>
        <taxon>Uroviricota</taxon>
        <taxon>Caudoviricetes</taxon>
        <taxon>Crassvirales</taxon>
        <taxon>Suoliviridae</taxon>
        <taxon>Boorivirinae</taxon>
        <taxon>Cohcovirus</taxon>
        <taxon>Cohcovirus hiberniae</taxon>
    </lineage>
</organism>
<proteinExistence type="predicted"/>